<dbReference type="PANTHER" id="PTHR30349:SF64">
    <property type="entry name" value="PROPHAGE INTEGRASE INTD-RELATED"/>
    <property type="match status" value="1"/>
</dbReference>
<dbReference type="InterPro" id="IPR044068">
    <property type="entry name" value="CB"/>
</dbReference>
<proteinExistence type="inferred from homology"/>
<keyword evidence="2" id="KW-0229">DNA integration</keyword>
<evidence type="ECO:0000256" key="1">
    <source>
        <dbReference type="ARBA" id="ARBA00008857"/>
    </source>
</evidence>
<name>A0ABW3M5T8_9PSEU</name>
<evidence type="ECO:0000256" key="5">
    <source>
        <dbReference type="PROSITE-ProRule" id="PRU01248"/>
    </source>
</evidence>
<feature type="region of interest" description="Disordered" evidence="6">
    <location>
        <begin position="397"/>
        <end position="426"/>
    </location>
</feature>
<dbReference type="PROSITE" id="PS51900">
    <property type="entry name" value="CB"/>
    <property type="match status" value="1"/>
</dbReference>
<feature type="domain" description="Core-binding (CB)" evidence="8">
    <location>
        <begin position="57"/>
        <end position="137"/>
    </location>
</feature>
<feature type="compositionally biased region" description="Low complexity" evidence="6">
    <location>
        <begin position="400"/>
        <end position="419"/>
    </location>
</feature>
<keyword evidence="10" id="KW-1185">Reference proteome</keyword>
<dbReference type="InterPro" id="IPR013762">
    <property type="entry name" value="Integrase-like_cat_sf"/>
</dbReference>
<evidence type="ECO:0000259" key="7">
    <source>
        <dbReference type="PROSITE" id="PS51898"/>
    </source>
</evidence>
<dbReference type="Pfam" id="PF14659">
    <property type="entry name" value="Phage_int_SAM_3"/>
    <property type="match status" value="1"/>
</dbReference>
<dbReference type="Pfam" id="PF00589">
    <property type="entry name" value="Phage_integrase"/>
    <property type="match status" value="1"/>
</dbReference>
<dbReference type="InterPro" id="IPR010998">
    <property type="entry name" value="Integrase_recombinase_N"/>
</dbReference>
<dbReference type="Gene3D" id="1.10.150.130">
    <property type="match status" value="1"/>
</dbReference>
<feature type="domain" description="Tyr recombinase" evidence="7">
    <location>
        <begin position="159"/>
        <end position="364"/>
    </location>
</feature>
<evidence type="ECO:0000313" key="10">
    <source>
        <dbReference type="Proteomes" id="UP001597045"/>
    </source>
</evidence>
<dbReference type="SUPFAM" id="SSF56349">
    <property type="entry name" value="DNA breaking-rejoining enzymes"/>
    <property type="match status" value="1"/>
</dbReference>
<comment type="caution">
    <text evidence="9">The sequence shown here is derived from an EMBL/GenBank/DDBJ whole genome shotgun (WGS) entry which is preliminary data.</text>
</comment>
<dbReference type="EMBL" id="JBHTIS010000258">
    <property type="protein sequence ID" value="MFD1045292.1"/>
    <property type="molecule type" value="Genomic_DNA"/>
</dbReference>
<gene>
    <name evidence="9" type="ORF">ACFQ1S_06690</name>
</gene>
<dbReference type="InterPro" id="IPR011010">
    <property type="entry name" value="DNA_brk_join_enz"/>
</dbReference>
<sequence length="426" mass="48623">MSWVEHTSGQHWRVRYRRKDGTVVSECGFTNLDAARDRADEIDSHRRDSHTAIHCHLTVDEWLCRWWTTLNLDETTLDNYHYLINKHITPRFGTTPLTNLRSSDITHWSVDLHNAGYEHSTVEGILSLFRRILGDAVEDHLIPTNPIHPHSHRGKRAFRIPHEMLWATPEEVLRAAIQAERLHNRTSALLIITAAWTGCRWGELAALQRHNTHPDDHTIVIDPDIGALKETSHRQWLGPPKTPASARTITLPTFLAVLLKHHLATHDHPIVFPNNNGGFLWRPRTFNPAFDGNLHQPHPTIRLSPIRPGLTFHELRHSHKTWLIAAGIPEIAQAHRLGHHLDKHLTEVYSHVADTIETQIQTTLKQAWLDARHTIAQHPEPPPVTTRTGHIRRHLNPAGTIKCTPTTTTSSNPETGTDTPRYREVS</sequence>
<dbReference type="Gene3D" id="1.10.443.10">
    <property type="entry name" value="Intergrase catalytic core"/>
    <property type="match status" value="1"/>
</dbReference>
<evidence type="ECO:0000256" key="4">
    <source>
        <dbReference type="ARBA" id="ARBA00023172"/>
    </source>
</evidence>
<keyword evidence="4" id="KW-0233">DNA recombination</keyword>
<evidence type="ECO:0000259" key="8">
    <source>
        <dbReference type="PROSITE" id="PS51900"/>
    </source>
</evidence>
<dbReference type="InterPro" id="IPR002104">
    <property type="entry name" value="Integrase_catalytic"/>
</dbReference>
<evidence type="ECO:0000313" key="9">
    <source>
        <dbReference type="EMBL" id="MFD1045292.1"/>
    </source>
</evidence>
<dbReference type="InterPro" id="IPR004107">
    <property type="entry name" value="Integrase_SAM-like_N"/>
</dbReference>
<dbReference type="PROSITE" id="PS51898">
    <property type="entry name" value="TYR_RECOMBINASE"/>
    <property type="match status" value="1"/>
</dbReference>
<dbReference type="PANTHER" id="PTHR30349">
    <property type="entry name" value="PHAGE INTEGRASE-RELATED"/>
    <property type="match status" value="1"/>
</dbReference>
<evidence type="ECO:0000256" key="3">
    <source>
        <dbReference type="ARBA" id="ARBA00023125"/>
    </source>
</evidence>
<dbReference type="Proteomes" id="UP001597045">
    <property type="component" value="Unassembled WGS sequence"/>
</dbReference>
<protein>
    <submittedName>
        <fullName evidence="9">Tyrosine-type recombinase/integrase</fullName>
    </submittedName>
</protein>
<evidence type="ECO:0000256" key="2">
    <source>
        <dbReference type="ARBA" id="ARBA00022908"/>
    </source>
</evidence>
<accession>A0ABW3M5T8</accession>
<comment type="similarity">
    <text evidence="1">Belongs to the 'phage' integrase family.</text>
</comment>
<dbReference type="CDD" id="cd01189">
    <property type="entry name" value="INT_ICEBs1_C_like"/>
    <property type="match status" value="1"/>
</dbReference>
<dbReference type="InterPro" id="IPR050090">
    <property type="entry name" value="Tyrosine_recombinase_XerCD"/>
</dbReference>
<keyword evidence="3 5" id="KW-0238">DNA-binding</keyword>
<organism evidence="9 10">
    <name type="scientific">Kibdelosporangium lantanae</name>
    <dbReference type="NCBI Taxonomy" id="1497396"/>
    <lineage>
        <taxon>Bacteria</taxon>
        <taxon>Bacillati</taxon>
        <taxon>Actinomycetota</taxon>
        <taxon>Actinomycetes</taxon>
        <taxon>Pseudonocardiales</taxon>
        <taxon>Pseudonocardiaceae</taxon>
        <taxon>Kibdelosporangium</taxon>
    </lineage>
</organism>
<reference evidence="10" key="1">
    <citation type="journal article" date="2019" name="Int. J. Syst. Evol. Microbiol.">
        <title>The Global Catalogue of Microorganisms (GCM) 10K type strain sequencing project: providing services to taxonomists for standard genome sequencing and annotation.</title>
        <authorList>
            <consortium name="The Broad Institute Genomics Platform"/>
            <consortium name="The Broad Institute Genome Sequencing Center for Infectious Disease"/>
            <person name="Wu L."/>
            <person name="Ma J."/>
        </authorList>
    </citation>
    <scope>NUCLEOTIDE SEQUENCE [LARGE SCALE GENOMIC DNA]</scope>
    <source>
        <strain evidence="10">JCM 31486</strain>
    </source>
</reference>
<evidence type="ECO:0000256" key="6">
    <source>
        <dbReference type="SAM" id="MobiDB-lite"/>
    </source>
</evidence>